<dbReference type="Proteomes" id="UP001457282">
    <property type="component" value="Unassembled WGS sequence"/>
</dbReference>
<dbReference type="PANTHER" id="PTHR11886:SF85">
    <property type="entry name" value="DYNEIN LIGHT CHAIN"/>
    <property type="match status" value="1"/>
</dbReference>
<accession>A0AAW1W7B1</accession>
<dbReference type="EMBL" id="JBEDUW010000006">
    <property type="protein sequence ID" value="KAK9920572.1"/>
    <property type="molecule type" value="Genomic_DNA"/>
</dbReference>
<comment type="subcellular location">
    <subcellularLocation>
        <location evidence="1">Cytoplasm</location>
        <location evidence="1">Cytoskeleton</location>
    </subcellularLocation>
</comment>
<evidence type="ECO:0000313" key="2">
    <source>
        <dbReference type="EMBL" id="KAK9920572.1"/>
    </source>
</evidence>
<dbReference type="AlphaFoldDB" id="A0AAW1W7B1"/>
<organism evidence="2 3">
    <name type="scientific">Rubus argutus</name>
    <name type="common">Southern blackberry</name>
    <dbReference type="NCBI Taxonomy" id="59490"/>
    <lineage>
        <taxon>Eukaryota</taxon>
        <taxon>Viridiplantae</taxon>
        <taxon>Streptophyta</taxon>
        <taxon>Embryophyta</taxon>
        <taxon>Tracheophyta</taxon>
        <taxon>Spermatophyta</taxon>
        <taxon>Magnoliopsida</taxon>
        <taxon>eudicotyledons</taxon>
        <taxon>Gunneridae</taxon>
        <taxon>Pentapetalae</taxon>
        <taxon>rosids</taxon>
        <taxon>fabids</taxon>
        <taxon>Rosales</taxon>
        <taxon>Rosaceae</taxon>
        <taxon>Rosoideae</taxon>
        <taxon>Rosoideae incertae sedis</taxon>
        <taxon>Rubus</taxon>
    </lineage>
</organism>
<dbReference type="Gene3D" id="3.30.740.10">
    <property type="entry name" value="Protein Inhibitor Of Neuronal Nitric Oxide Synthase"/>
    <property type="match status" value="1"/>
</dbReference>
<dbReference type="GO" id="GO:0005874">
    <property type="term" value="C:microtubule"/>
    <property type="evidence" value="ECO:0007669"/>
    <property type="project" value="UniProtKB-KW"/>
</dbReference>
<reference evidence="2 3" key="1">
    <citation type="journal article" date="2023" name="G3 (Bethesda)">
        <title>A chromosome-length genome assembly and annotation of blackberry (Rubus argutus, cv. 'Hillquist').</title>
        <authorList>
            <person name="Bruna T."/>
            <person name="Aryal R."/>
            <person name="Dudchenko O."/>
            <person name="Sargent D.J."/>
            <person name="Mead D."/>
            <person name="Buti M."/>
            <person name="Cavallini A."/>
            <person name="Hytonen T."/>
            <person name="Andres J."/>
            <person name="Pham M."/>
            <person name="Weisz D."/>
            <person name="Mascagni F."/>
            <person name="Usai G."/>
            <person name="Natali L."/>
            <person name="Bassil N."/>
            <person name="Fernandez G.E."/>
            <person name="Lomsadze A."/>
            <person name="Armour M."/>
            <person name="Olukolu B."/>
            <person name="Poorten T."/>
            <person name="Britton C."/>
            <person name="Davik J."/>
            <person name="Ashrafi H."/>
            <person name="Aiden E.L."/>
            <person name="Borodovsky M."/>
            <person name="Worthington M."/>
        </authorList>
    </citation>
    <scope>NUCLEOTIDE SEQUENCE [LARGE SCALE GENOMIC DNA]</scope>
    <source>
        <strain evidence="2">PI 553951</strain>
    </source>
</reference>
<protein>
    <recommendedName>
        <fullName evidence="1">Dynein light chain</fullName>
    </recommendedName>
</protein>
<comment type="similarity">
    <text evidence="1">Belongs to the dynein light chain family.</text>
</comment>
<dbReference type="Pfam" id="PF01221">
    <property type="entry name" value="Dynein_light"/>
    <property type="match status" value="1"/>
</dbReference>
<dbReference type="GO" id="GO:0005868">
    <property type="term" value="C:cytoplasmic dynein complex"/>
    <property type="evidence" value="ECO:0007669"/>
    <property type="project" value="TreeGrafter"/>
</dbReference>
<comment type="caution">
    <text evidence="2">The sequence shown here is derived from an EMBL/GenBank/DDBJ whole genome shotgun (WGS) entry which is preliminary data.</text>
</comment>
<dbReference type="GO" id="GO:0045505">
    <property type="term" value="F:dynein intermediate chain binding"/>
    <property type="evidence" value="ECO:0007669"/>
    <property type="project" value="TreeGrafter"/>
</dbReference>
<keyword evidence="1" id="KW-0206">Cytoskeleton</keyword>
<evidence type="ECO:0000256" key="1">
    <source>
        <dbReference type="RuleBase" id="RU365010"/>
    </source>
</evidence>
<dbReference type="GO" id="GO:0007017">
    <property type="term" value="P:microtubule-based process"/>
    <property type="evidence" value="ECO:0007669"/>
    <property type="project" value="InterPro"/>
</dbReference>
<evidence type="ECO:0000313" key="3">
    <source>
        <dbReference type="Proteomes" id="UP001457282"/>
    </source>
</evidence>
<keyword evidence="1" id="KW-0243">Dynein</keyword>
<dbReference type="SUPFAM" id="SSF54648">
    <property type="entry name" value="DLC"/>
    <property type="match status" value="1"/>
</dbReference>
<keyword evidence="1" id="KW-0493">Microtubule</keyword>
<dbReference type="InterPro" id="IPR001372">
    <property type="entry name" value="Dynein_light_chain_typ-1/2"/>
</dbReference>
<dbReference type="SMART" id="SM01375">
    <property type="entry name" value="Dynein_light"/>
    <property type="match status" value="1"/>
</dbReference>
<dbReference type="PANTHER" id="PTHR11886">
    <property type="entry name" value="DYNEIN LIGHT CHAIN"/>
    <property type="match status" value="1"/>
</dbReference>
<keyword evidence="1" id="KW-0505">Motor protein</keyword>
<name>A0AAW1W7B1_RUBAR</name>
<proteinExistence type="inferred from homology"/>
<dbReference type="InterPro" id="IPR037177">
    <property type="entry name" value="DLC_sf"/>
</dbReference>
<keyword evidence="3" id="KW-1185">Reference proteome</keyword>
<gene>
    <name evidence="2" type="ORF">M0R45_029125</name>
</gene>
<sequence>MLEGKAVVRETDMPILMQSHVMELAYKALDLYEVSDCRSIALYIKQIFDEAYGPAWHCVVGKDLDLAITHFCGVLFSSMWETMEFLIFKDGTDSSESREEAIGVLQNGSLIRLGYFT</sequence>
<keyword evidence="1" id="KW-0963">Cytoplasm</keyword>